<dbReference type="EMBL" id="OC916720">
    <property type="protein sequence ID" value="CAD7645057.1"/>
    <property type="molecule type" value="Genomic_DNA"/>
</dbReference>
<name>A0A7R9QGI5_9ACAR</name>
<reference evidence="1" key="1">
    <citation type="submission" date="2020-11" db="EMBL/GenBank/DDBJ databases">
        <authorList>
            <person name="Tran Van P."/>
        </authorList>
    </citation>
    <scope>NUCLEOTIDE SEQUENCE</scope>
</reference>
<gene>
    <name evidence="1" type="ORF">ONB1V03_LOCUS5005</name>
</gene>
<dbReference type="EMBL" id="CAJPVJ010001895">
    <property type="protein sequence ID" value="CAG2165463.1"/>
    <property type="molecule type" value="Genomic_DNA"/>
</dbReference>
<evidence type="ECO:0000313" key="1">
    <source>
        <dbReference type="EMBL" id="CAD7645057.1"/>
    </source>
</evidence>
<dbReference type="Pfam" id="PF15868">
    <property type="entry name" value="MBF2"/>
    <property type="match status" value="1"/>
</dbReference>
<dbReference type="Proteomes" id="UP000728032">
    <property type="component" value="Unassembled WGS sequence"/>
</dbReference>
<evidence type="ECO:0000313" key="2">
    <source>
        <dbReference type="Proteomes" id="UP000728032"/>
    </source>
</evidence>
<accession>A0A7R9QGI5</accession>
<dbReference type="AlphaFoldDB" id="A0A7R9QGI5"/>
<organism evidence="1">
    <name type="scientific">Oppiella nova</name>
    <dbReference type="NCBI Taxonomy" id="334625"/>
    <lineage>
        <taxon>Eukaryota</taxon>
        <taxon>Metazoa</taxon>
        <taxon>Ecdysozoa</taxon>
        <taxon>Arthropoda</taxon>
        <taxon>Chelicerata</taxon>
        <taxon>Arachnida</taxon>
        <taxon>Acari</taxon>
        <taxon>Acariformes</taxon>
        <taxon>Sarcoptiformes</taxon>
        <taxon>Oribatida</taxon>
        <taxon>Brachypylina</taxon>
        <taxon>Oppioidea</taxon>
        <taxon>Oppiidae</taxon>
        <taxon>Oppiella</taxon>
    </lineage>
</organism>
<protein>
    <submittedName>
        <fullName evidence="1">Uncharacterized protein</fullName>
    </submittedName>
</protein>
<dbReference type="InterPro" id="IPR031734">
    <property type="entry name" value="MBF2"/>
</dbReference>
<keyword evidence="2" id="KW-1185">Reference proteome</keyword>
<proteinExistence type="predicted"/>
<sequence>MDFLKNLCFQTQTQINGSTLDQIEKTLDTQHLSSEDIQRLIVLFQRHIDENKHRGKSGLIYTPTVDTQDILIHEFIARDFQVSLLLEGKRAIDVVVPYRPPQRAIITAILFIARDFQVSLLLEGKRAIDVVVPYRPPQRAIITAILVIDHKMCCHQKGGSVSIEEGGVGATHVDIRFVSEELLGISYEVGNKENLIRATIRSTHLMSNISKNALKDVFKHIETGSSVAKNRAIKMTTMFDDFESLYTNLEDLKLIRFDWLPIAPLASEDIYMKS</sequence>